<proteinExistence type="predicted"/>
<name>A0A3A2ZKW4_9EURO</name>
<comment type="caution">
    <text evidence="1">The sequence shown here is derived from an EMBL/GenBank/DDBJ whole genome shotgun (WGS) entry which is preliminary data.</text>
</comment>
<keyword evidence="2" id="KW-1185">Reference proteome</keyword>
<dbReference type="Proteomes" id="UP000266188">
    <property type="component" value="Unassembled WGS sequence"/>
</dbReference>
<evidence type="ECO:0000313" key="2">
    <source>
        <dbReference type="Proteomes" id="UP000266188"/>
    </source>
</evidence>
<dbReference type="AlphaFoldDB" id="A0A3A2ZKW4"/>
<organism evidence="1 2">
    <name type="scientific">Aspergillus sclerotialis</name>
    <dbReference type="NCBI Taxonomy" id="2070753"/>
    <lineage>
        <taxon>Eukaryota</taxon>
        <taxon>Fungi</taxon>
        <taxon>Dikarya</taxon>
        <taxon>Ascomycota</taxon>
        <taxon>Pezizomycotina</taxon>
        <taxon>Eurotiomycetes</taxon>
        <taxon>Eurotiomycetidae</taxon>
        <taxon>Eurotiales</taxon>
        <taxon>Aspergillaceae</taxon>
        <taxon>Aspergillus</taxon>
        <taxon>Aspergillus subgen. Polypaecilum</taxon>
    </lineage>
</organism>
<dbReference type="EMBL" id="MVGC01000105">
    <property type="protein sequence ID" value="RJE23792.1"/>
    <property type="molecule type" value="Genomic_DNA"/>
</dbReference>
<protein>
    <submittedName>
        <fullName evidence="1">Uncharacterized protein</fullName>
    </submittedName>
</protein>
<gene>
    <name evidence="1" type="ORF">PHISCL_03877</name>
</gene>
<evidence type="ECO:0000313" key="1">
    <source>
        <dbReference type="EMBL" id="RJE23792.1"/>
    </source>
</evidence>
<reference evidence="2" key="1">
    <citation type="submission" date="2017-02" db="EMBL/GenBank/DDBJ databases">
        <authorList>
            <person name="Tafer H."/>
            <person name="Lopandic K."/>
        </authorList>
    </citation>
    <scope>NUCLEOTIDE SEQUENCE [LARGE SCALE GENOMIC DNA]</scope>
    <source>
        <strain evidence="2">CBS 366.77</strain>
    </source>
</reference>
<accession>A0A3A2ZKW4</accession>
<sequence>MWDLTIVELFQELKPLLKDSSPSRSNGVNRKKILGETRRDLHMNGTAFTDICFRSIVATRTLWGNPEIPS</sequence>